<evidence type="ECO:0000256" key="1">
    <source>
        <dbReference type="SAM" id="Phobius"/>
    </source>
</evidence>
<accession>A0A158PMI9</accession>
<reference evidence="5" key="1">
    <citation type="submission" date="2016-04" db="UniProtKB">
        <authorList>
            <consortium name="WormBaseParasite"/>
        </authorList>
    </citation>
    <scope>IDENTIFICATION</scope>
</reference>
<evidence type="ECO:0000313" key="5">
    <source>
        <dbReference type="WBParaSite" id="ACOC_0001285401-mRNA-1"/>
    </source>
</evidence>
<evidence type="ECO:0000313" key="4">
    <source>
        <dbReference type="Proteomes" id="UP000267027"/>
    </source>
</evidence>
<sequence length="181" mass="20264">MQSQPLVVFCFVLLFSIAVASVLPLNKKSDMSEFTSAINGASRLRYGKRNAVLNFPLHEKRAPLTNKFIQSLNGAERLRFLLIQIVICQGLVGNERQRITNRYDGGDVNEYDDGQWNHGQAQMAVLAVMLVTIVVVMVAITTSDFFKRKSRGRGTQHKCKKGILPTTFGPFPPQKCSHFCC</sequence>
<feature type="signal peptide" evidence="2">
    <location>
        <begin position="1"/>
        <end position="20"/>
    </location>
</feature>
<keyword evidence="4" id="KW-1185">Reference proteome</keyword>
<dbReference type="AlphaFoldDB" id="A0A158PMI9"/>
<dbReference type="Proteomes" id="UP000267027">
    <property type="component" value="Unassembled WGS sequence"/>
</dbReference>
<keyword evidence="1" id="KW-0812">Transmembrane</keyword>
<proteinExistence type="predicted"/>
<feature type="chain" id="PRO_5043135167" evidence="2">
    <location>
        <begin position="21"/>
        <end position="181"/>
    </location>
</feature>
<evidence type="ECO:0000256" key="2">
    <source>
        <dbReference type="SAM" id="SignalP"/>
    </source>
</evidence>
<reference evidence="3 4" key="2">
    <citation type="submission" date="2018-11" db="EMBL/GenBank/DDBJ databases">
        <authorList>
            <consortium name="Pathogen Informatics"/>
        </authorList>
    </citation>
    <scope>NUCLEOTIDE SEQUENCE [LARGE SCALE GENOMIC DNA]</scope>
    <source>
        <strain evidence="3 4">Costa Rica</strain>
    </source>
</reference>
<dbReference type="EMBL" id="UYYA01005266">
    <property type="protein sequence ID" value="VDM64440.1"/>
    <property type="molecule type" value="Genomic_DNA"/>
</dbReference>
<feature type="transmembrane region" description="Helical" evidence="1">
    <location>
        <begin position="123"/>
        <end position="146"/>
    </location>
</feature>
<keyword evidence="2" id="KW-0732">Signal</keyword>
<name>A0A158PMI9_ANGCS</name>
<dbReference type="STRING" id="334426.A0A158PMI9"/>
<protein>
    <submittedName>
        <fullName evidence="3 5">Uncharacterized protein</fullName>
    </submittedName>
</protein>
<keyword evidence="1" id="KW-0472">Membrane</keyword>
<dbReference type="OrthoDB" id="5820420at2759"/>
<evidence type="ECO:0000313" key="3">
    <source>
        <dbReference type="EMBL" id="VDM64440.1"/>
    </source>
</evidence>
<organism evidence="5">
    <name type="scientific">Angiostrongylus costaricensis</name>
    <name type="common">Nematode worm</name>
    <dbReference type="NCBI Taxonomy" id="334426"/>
    <lineage>
        <taxon>Eukaryota</taxon>
        <taxon>Metazoa</taxon>
        <taxon>Ecdysozoa</taxon>
        <taxon>Nematoda</taxon>
        <taxon>Chromadorea</taxon>
        <taxon>Rhabditida</taxon>
        <taxon>Rhabditina</taxon>
        <taxon>Rhabditomorpha</taxon>
        <taxon>Strongyloidea</taxon>
        <taxon>Metastrongylidae</taxon>
        <taxon>Angiostrongylus</taxon>
    </lineage>
</organism>
<dbReference type="WBParaSite" id="ACOC_0001285401-mRNA-1">
    <property type="protein sequence ID" value="ACOC_0001285401-mRNA-1"/>
    <property type="gene ID" value="ACOC_0001285401"/>
</dbReference>
<gene>
    <name evidence="3" type="ORF">ACOC_LOCUS12855</name>
</gene>
<keyword evidence="1" id="KW-1133">Transmembrane helix</keyword>